<dbReference type="PANTHER" id="PTHR11739:SF4">
    <property type="entry name" value="CITRATE SYNTHASE, PEROXISOMAL"/>
    <property type="match status" value="1"/>
</dbReference>
<dbReference type="SUPFAM" id="SSF48256">
    <property type="entry name" value="Citrate synthase"/>
    <property type="match status" value="1"/>
</dbReference>
<evidence type="ECO:0000256" key="3">
    <source>
        <dbReference type="ARBA" id="ARBA00012972"/>
    </source>
</evidence>
<dbReference type="Gene3D" id="1.10.230.10">
    <property type="entry name" value="Cytochrome P450-Terp, domain 2"/>
    <property type="match status" value="1"/>
</dbReference>
<feature type="compositionally biased region" description="Basic and acidic residues" evidence="5">
    <location>
        <begin position="230"/>
        <end position="241"/>
    </location>
</feature>
<dbReference type="PRINTS" id="PR00143">
    <property type="entry name" value="CITRTSNTHASE"/>
</dbReference>
<keyword evidence="4" id="KW-0808">Transferase</keyword>
<evidence type="ECO:0000256" key="5">
    <source>
        <dbReference type="SAM" id="MobiDB-lite"/>
    </source>
</evidence>
<dbReference type="GO" id="GO:0005975">
    <property type="term" value="P:carbohydrate metabolic process"/>
    <property type="evidence" value="ECO:0007669"/>
    <property type="project" value="TreeGrafter"/>
</dbReference>
<dbReference type="Proteomes" id="UP000178068">
    <property type="component" value="Unassembled WGS sequence"/>
</dbReference>
<comment type="similarity">
    <text evidence="2">Belongs to the citrate synthase family.</text>
</comment>
<accession>A0A1G1WN45</accession>
<dbReference type="EC" id="2.3.3.16" evidence="3"/>
<dbReference type="GO" id="GO:0005829">
    <property type="term" value="C:cytosol"/>
    <property type="evidence" value="ECO:0007669"/>
    <property type="project" value="TreeGrafter"/>
</dbReference>
<dbReference type="NCBIfam" id="NF004866">
    <property type="entry name" value="PRK06224.1-3"/>
    <property type="match status" value="1"/>
</dbReference>
<evidence type="ECO:0000256" key="1">
    <source>
        <dbReference type="ARBA" id="ARBA00005163"/>
    </source>
</evidence>
<dbReference type="InterPro" id="IPR016143">
    <property type="entry name" value="Citrate_synth-like_sm_a-sub"/>
</dbReference>
<dbReference type="Gene3D" id="1.10.580.10">
    <property type="entry name" value="Citrate Synthase, domain 1"/>
    <property type="match status" value="2"/>
</dbReference>
<dbReference type="CDD" id="cd06100">
    <property type="entry name" value="CCL_ACL-C"/>
    <property type="match status" value="1"/>
</dbReference>
<feature type="region of interest" description="Disordered" evidence="5">
    <location>
        <begin position="230"/>
        <end position="255"/>
    </location>
</feature>
<dbReference type="InterPro" id="IPR036969">
    <property type="entry name" value="Citrate_synthase_sf"/>
</dbReference>
<dbReference type="PANTHER" id="PTHR11739">
    <property type="entry name" value="CITRATE SYNTHASE"/>
    <property type="match status" value="1"/>
</dbReference>
<evidence type="ECO:0000256" key="2">
    <source>
        <dbReference type="ARBA" id="ARBA00010566"/>
    </source>
</evidence>
<evidence type="ECO:0000256" key="4">
    <source>
        <dbReference type="ARBA" id="ARBA00022679"/>
    </source>
</evidence>
<dbReference type="InterPro" id="IPR016142">
    <property type="entry name" value="Citrate_synth-like_lrg_a-sub"/>
</dbReference>
<name>A0A1G1WN45_9BACT</name>
<comment type="caution">
    <text evidence="6">The sequence shown here is derived from an EMBL/GenBank/DDBJ whole genome shotgun (WGS) entry which is preliminary data.</text>
</comment>
<dbReference type="UniPathway" id="UPA00223"/>
<organism evidence="6 7">
    <name type="scientific">Candidatus Woykebacteria bacterium RIFCSPHIGHO2_12_FULL_45_10</name>
    <dbReference type="NCBI Taxonomy" id="1802603"/>
    <lineage>
        <taxon>Bacteria</taxon>
        <taxon>Candidatus Woykeibacteriota</taxon>
    </lineage>
</organism>
<dbReference type="EMBL" id="MHCZ01000043">
    <property type="protein sequence ID" value="OGY29031.1"/>
    <property type="molecule type" value="Genomic_DNA"/>
</dbReference>
<dbReference type="AlphaFoldDB" id="A0A1G1WN45"/>
<evidence type="ECO:0000313" key="6">
    <source>
        <dbReference type="EMBL" id="OGY29031.1"/>
    </source>
</evidence>
<evidence type="ECO:0000313" key="7">
    <source>
        <dbReference type="Proteomes" id="UP000178068"/>
    </source>
</evidence>
<comment type="pathway">
    <text evidence="1">Carbohydrate metabolism; tricarboxylic acid cycle.</text>
</comment>
<dbReference type="Pfam" id="PF00285">
    <property type="entry name" value="Citrate_synt"/>
    <property type="match status" value="1"/>
</dbReference>
<sequence length="255" mass="27521">MSEKNWKSAITTQKDGSPIVRGYKLTDLLKKVNFTQTIFLVLKGELPTEIEEKMLSTILVASIDHGVEAPSTTVARITASAGVPLSTAVANGVATIGTHHGGAIEQAAKLFQEAVKGKEPASSIVRKAKEEGKRLPGFGHKIYNVDPRTQAVLEVAKDNNFTGPHIELSVQIESELTKAYAAVDKKIPLNIDGITAAIISDLGFDPSLGNGFFIISRIVGLVAHVHEEQTREKPVAHRLSEEDVEYDGTPPRELP</sequence>
<dbReference type="STRING" id="1802603.A3F35_02715"/>
<protein>
    <recommendedName>
        <fullName evidence="3">citrate synthase (unknown stereospecificity)</fullName>
        <ecNumber evidence="3">2.3.3.16</ecNumber>
    </recommendedName>
</protein>
<gene>
    <name evidence="6" type="ORF">A3F35_02715</name>
</gene>
<proteinExistence type="inferred from homology"/>
<dbReference type="GO" id="GO:0036440">
    <property type="term" value="F:citrate synthase activity"/>
    <property type="evidence" value="ECO:0007669"/>
    <property type="project" value="UniProtKB-EC"/>
</dbReference>
<reference evidence="6 7" key="1">
    <citation type="journal article" date="2016" name="Nat. Commun.">
        <title>Thousands of microbial genomes shed light on interconnected biogeochemical processes in an aquifer system.</title>
        <authorList>
            <person name="Anantharaman K."/>
            <person name="Brown C.T."/>
            <person name="Hug L.A."/>
            <person name="Sharon I."/>
            <person name="Castelle C.J."/>
            <person name="Probst A.J."/>
            <person name="Thomas B.C."/>
            <person name="Singh A."/>
            <person name="Wilkins M.J."/>
            <person name="Karaoz U."/>
            <person name="Brodie E.L."/>
            <person name="Williams K.H."/>
            <person name="Hubbard S.S."/>
            <person name="Banfield J.F."/>
        </authorList>
    </citation>
    <scope>NUCLEOTIDE SEQUENCE [LARGE SCALE GENOMIC DNA]</scope>
</reference>
<dbReference type="NCBIfam" id="NF004869">
    <property type="entry name" value="PRK06224.1-6"/>
    <property type="match status" value="1"/>
</dbReference>
<dbReference type="GO" id="GO:0006099">
    <property type="term" value="P:tricarboxylic acid cycle"/>
    <property type="evidence" value="ECO:0007669"/>
    <property type="project" value="UniProtKB-UniPathway"/>
</dbReference>
<dbReference type="InterPro" id="IPR002020">
    <property type="entry name" value="Citrate_synthase"/>
</dbReference>